<sequence>MMQINERHIRFGIRSVLSLTLPVSLNRSIRMDVSGFSLRPGLPPKSAAPLTCINAAGRARA</sequence>
<protein>
    <submittedName>
        <fullName evidence="1">Uncharacterized protein</fullName>
    </submittedName>
</protein>
<name>G7Z7G1_AZOL4</name>
<dbReference type="STRING" id="862719.AZOLI_1578"/>
<reference evidence="2" key="1">
    <citation type="journal article" date="2011" name="PLoS Genet.">
        <title>Azospirillum genomes reveal transition of bacteria from aquatic to terrestrial environments.</title>
        <authorList>
            <person name="Wisniewski-Dye F."/>
            <person name="Borziak K."/>
            <person name="Khalsa-Moyers G."/>
            <person name="Alexandre G."/>
            <person name="Sukharnikov L.O."/>
            <person name="Wuichet K."/>
            <person name="Hurst G.B."/>
            <person name="McDonald W.H."/>
            <person name="Robertson J.S."/>
            <person name="Barbe V."/>
            <person name="Calteau A."/>
            <person name="Rouy Z."/>
            <person name="Mangenot S."/>
            <person name="Prigent-Combaret C."/>
            <person name="Normand P."/>
            <person name="Boyer M."/>
            <person name="Siguier P."/>
            <person name="Dessaux Y."/>
            <person name="Elmerich C."/>
            <person name="Condemine G."/>
            <person name="Krishnen G."/>
            <person name="Kennedy I."/>
            <person name="Paterson A.H."/>
            <person name="Gonzalez V."/>
            <person name="Mavingui P."/>
            <person name="Zhulin I.B."/>
        </authorList>
    </citation>
    <scope>NUCLEOTIDE SEQUENCE [LARGE SCALE GENOMIC DNA]</scope>
    <source>
        <strain evidence="2">4B</strain>
    </source>
</reference>
<organism evidence="1 2">
    <name type="scientific">Azospirillum lipoferum (strain 4B)</name>
    <dbReference type="NCBI Taxonomy" id="862719"/>
    <lineage>
        <taxon>Bacteria</taxon>
        <taxon>Pseudomonadati</taxon>
        <taxon>Pseudomonadota</taxon>
        <taxon>Alphaproteobacteria</taxon>
        <taxon>Rhodospirillales</taxon>
        <taxon>Azospirillaceae</taxon>
        <taxon>Azospirillum</taxon>
    </lineage>
</organism>
<proteinExistence type="predicted"/>
<dbReference type="HOGENOM" id="CLU_2912464_0_0_5"/>
<evidence type="ECO:0000313" key="1">
    <source>
        <dbReference type="EMBL" id="CBS86873.1"/>
    </source>
</evidence>
<evidence type="ECO:0000313" key="2">
    <source>
        <dbReference type="Proteomes" id="UP000005667"/>
    </source>
</evidence>
<gene>
    <name evidence="1" type="ordered locus">AZOLI_1578</name>
</gene>
<dbReference type="EMBL" id="FQ311868">
    <property type="protein sequence ID" value="CBS86873.1"/>
    <property type="molecule type" value="Genomic_DNA"/>
</dbReference>
<dbReference type="AlphaFoldDB" id="G7Z7G1"/>
<keyword evidence="2" id="KW-1185">Reference proteome</keyword>
<dbReference type="KEGG" id="ali:AZOLI_1578"/>
<dbReference type="Proteomes" id="UP000005667">
    <property type="component" value="Chromosome"/>
</dbReference>
<accession>G7Z7G1</accession>